<reference evidence="1" key="1">
    <citation type="journal article" date="2021" name="Microb. Physiol.">
        <title>Proteogenomic Insights into the Physiology of Marine, Sulfate-Reducing, Filamentous Desulfonema limicola and Desulfonema magnum.</title>
        <authorList>
            <person name="Schnaars V."/>
            <person name="Wohlbrand L."/>
            <person name="Scheve S."/>
            <person name="Hinrichs C."/>
            <person name="Reinhardt R."/>
            <person name="Rabus R."/>
        </authorList>
    </citation>
    <scope>NUCLEOTIDE SEQUENCE</scope>
    <source>
        <strain evidence="1">4be13</strain>
    </source>
</reference>
<proteinExistence type="predicted"/>
<evidence type="ECO:0000313" key="2">
    <source>
        <dbReference type="Proteomes" id="UP000663722"/>
    </source>
</evidence>
<dbReference type="AlphaFoldDB" id="A0A975BPX9"/>
<organism evidence="1 2">
    <name type="scientific">Desulfonema magnum</name>
    <dbReference type="NCBI Taxonomy" id="45655"/>
    <lineage>
        <taxon>Bacteria</taxon>
        <taxon>Pseudomonadati</taxon>
        <taxon>Thermodesulfobacteriota</taxon>
        <taxon>Desulfobacteria</taxon>
        <taxon>Desulfobacterales</taxon>
        <taxon>Desulfococcaceae</taxon>
        <taxon>Desulfonema</taxon>
    </lineage>
</organism>
<evidence type="ECO:0000313" key="1">
    <source>
        <dbReference type="EMBL" id="QTA89536.1"/>
    </source>
</evidence>
<dbReference type="EMBL" id="CP061800">
    <property type="protein sequence ID" value="QTA89536.1"/>
    <property type="molecule type" value="Genomic_DNA"/>
</dbReference>
<keyword evidence="2" id="KW-1185">Reference proteome</keyword>
<dbReference type="KEGG" id="dmm:dnm_055920"/>
<accession>A0A975BPX9</accession>
<protein>
    <submittedName>
        <fullName evidence="1">Uncharacterized protein</fullName>
    </submittedName>
</protein>
<name>A0A975BPX9_9BACT</name>
<dbReference type="Proteomes" id="UP000663722">
    <property type="component" value="Chromosome"/>
</dbReference>
<sequence>MVRYLNEKKPDSSLLIFQTLRIKSLSYESCFLYEILGVSHLLHKDKFYV</sequence>
<gene>
    <name evidence="1" type="ORF">dnm_055920</name>
</gene>